<keyword evidence="4" id="KW-0862">Zinc</keyword>
<dbReference type="InterPro" id="IPR003954">
    <property type="entry name" value="RRM_euk-type"/>
</dbReference>
<dbReference type="GO" id="GO:0008270">
    <property type="term" value="F:zinc ion binding"/>
    <property type="evidence" value="ECO:0007669"/>
    <property type="project" value="UniProtKB-KW"/>
</dbReference>
<keyword evidence="2" id="KW-0479">Metal-binding</keyword>
<evidence type="ECO:0000256" key="9">
    <source>
        <dbReference type="PROSITE-ProRule" id="PRU00176"/>
    </source>
</evidence>
<dbReference type="PANTHER" id="PTHR12603">
    <property type="entry name" value="CCR4-NOT TRANSCRIPTION COMPLEX RELATED"/>
    <property type="match status" value="1"/>
</dbReference>
<dbReference type="GO" id="GO:0030014">
    <property type="term" value="C:CCR4-NOT complex"/>
    <property type="evidence" value="ECO:0007669"/>
    <property type="project" value="InterPro"/>
</dbReference>
<feature type="region of interest" description="Disordered" evidence="10">
    <location>
        <begin position="297"/>
        <end position="350"/>
    </location>
</feature>
<dbReference type="SUPFAM" id="SSF54928">
    <property type="entry name" value="RNA-binding domain, RBD"/>
    <property type="match status" value="1"/>
</dbReference>
<dbReference type="GO" id="GO:0016567">
    <property type="term" value="P:protein ubiquitination"/>
    <property type="evidence" value="ECO:0007669"/>
    <property type="project" value="TreeGrafter"/>
</dbReference>
<reference evidence="13" key="1">
    <citation type="submission" date="2023-06" db="EMBL/GenBank/DDBJ databases">
        <title>Genomic analysis of the entomopathogenic nematode Steinernema hermaphroditum.</title>
        <authorList>
            <person name="Schwarz E.M."/>
            <person name="Heppert J.K."/>
            <person name="Baniya A."/>
            <person name="Schwartz H.T."/>
            <person name="Tan C.-H."/>
            <person name="Antoshechkin I."/>
            <person name="Sternberg P.W."/>
            <person name="Goodrich-Blair H."/>
            <person name="Dillman A.R."/>
        </authorList>
    </citation>
    <scope>NUCLEOTIDE SEQUENCE</scope>
    <source>
        <strain evidence="13">PS9179</strain>
        <tissue evidence="13">Whole animal</tissue>
    </source>
</reference>
<evidence type="ECO:0000259" key="12">
    <source>
        <dbReference type="PROSITE" id="PS50102"/>
    </source>
</evidence>
<evidence type="ECO:0000259" key="11">
    <source>
        <dbReference type="PROSITE" id="PS50089"/>
    </source>
</evidence>
<feature type="compositionally biased region" description="Basic and acidic residues" evidence="10">
    <location>
        <begin position="338"/>
        <end position="350"/>
    </location>
</feature>
<dbReference type="PROSITE" id="PS50089">
    <property type="entry name" value="ZF_RING_2"/>
    <property type="match status" value="1"/>
</dbReference>
<dbReference type="Proteomes" id="UP001175271">
    <property type="component" value="Unassembled WGS sequence"/>
</dbReference>
<feature type="compositionally biased region" description="Basic and acidic residues" evidence="10">
    <location>
        <begin position="494"/>
        <end position="506"/>
    </location>
</feature>
<dbReference type="Gene3D" id="3.30.40.10">
    <property type="entry name" value="Zinc/RING finger domain, C3HC4 (zinc finger)"/>
    <property type="match status" value="1"/>
</dbReference>
<dbReference type="PROSITE" id="PS50102">
    <property type="entry name" value="RRM"/>
    <property type="match status" value="1"/>
</dbReference>
<evidence type="ECO:0000256" key="7">
    <source>
        <dbReference type="ARBA" id="ARBA00023242"/>
    </source>
</evidence>
<gene>
    <name evidence="13" type="ORF">QR680_016859</name>
</gene>
<evidence type="ECO:0000256" key="4">
    <source>
        <dbReference type="ARBA" id="ARBA00022833"/>
    </source>
</evidence>
<evidence type="ECO:0000256" key="5">
    <source>
        <dbReference type="ARBA" id="ARBA00022884"/>
    </source>
</evidence>
<dbReference type="CDD" id="cd16618">
    <property type="entry name" value="mRING-HC-C4C4_CNOT4"/>
    <property type="match status" value="1"/>
</dbReference>
<keyword evidence="3 8" id="KW-0863">Zinc-finger</keyword>
<keyword evidence="14" id="KW-1185">Reference proteome</keyword>
<dbReference type="SMART" id="SM00361">
    <property type="entry name" value="RRM_1"/>
    <property type="match status" value="1"/>
</dbReference>
<dbReference type="GO" id="GO:0003723">
    <property type="term" value="F:RNA binding"/>
    <property type="evidence" value="ECO:0007669"/>
    <property type="project" value="UniProtKB-UniRule"/>
</dbReference>
<feature type="compositionally biased region" description="Polar residues" evidence="10">
    <location>
        <begin position="315"/>
        <end position="333"/>
    </location>
</feature>
<dbReference type="SMART" id="SM00360">
    <property type="entry name" value="RRM"/>
    <property type="match status" value="1"/>
</dbReference>
<sequence length="774" mass="87307">MSGDEVSEKHCPLCMENLELDDQNFYPCKCGYQVCSFCWHRLRTDGNGLCPACRQAYPEVPASFKSIKAGKQQKDSNKQRKAPSKSEQTIRELSAYRVLQMNLIYVTGLSPRIADVDTLKKNEFFGQFGKILKLSISNGNGGSANLSSACAYVTYAKGEEALRAIQTFHNTVIDGRNIKVSLGTTKYCASFLRNLPCPKVGCSYCHELADMEISFTAEDMQQGKHSEYEKRLLEQFERKTAASTAQPAQAPSVTVERKIADHLAPHHFSHRAAPTTEWFALHATQPQNDRMHSVRNGIEDTHPLTGSHHSYHRGASTTEWLDQRTAPPQNDRVSSLRKAAEEPHPLSESVRRCPKVGRSYCHELADMEISFTAEDMQQGKHSEYEKRLLEQFERKTAASTAQPAQAPSVTVERKIADHLAPHHFSHRAAPTTEWFALHATQPQNDRMHSVRNGIEDTHPLTGSHHPYHRGVSTTEWFDQLTAPPQNDRVSSLRKAAEEPHPLSESVRRCPKVGRSYCHELADMEISFTAEDMQQGKHSEYEKRLLEQFERKTAASTAQPAQAPSMTVERKIADHLAPHHFSHRAAPTTEWFALHATQPQNDRMHSVRNSIEDTHPLTGSHHPYHRGASTIEWFDQRTAPPQNDRVSSLRKAAEEPHPLSESVRRLSMLAEQHSAQERESRCSRVVNDSRNESQAGLRALLPNVNVRFVEQRESQSLGQFHKVVCDRQAGTPLADAPLSTSPRFEASISRFFQSFENSSNRAIPIPPGFTHLFQR</sequence>
<dbReference type="SUPFAM" id="SSF57850">
    <property type="entry name" value="RING/U-box"/>
    <property type="match status" value="1"/>
</dbReference>
<dbReference type="AlphaFoldDB" id="A0AA39LN42"/>
<feature type="region of interest" description="Disordered" evidence="10">
    <location>
        <begin position="483"/>
        <end position="506"/>
    </location>
</feature>
<name>A0AA39LN42_9BILA</name>
<dbReference type="EMBL" id="JAUCMV010000004">
    <property type="protein sequence ID" value="KAK0403323.1"/>
    <property type="molecule type" value="Genomic_DNA"/>
</dbReference>
<organism evidence="13 14">
    <name type="scientific">Steinernema hermaphroditum</name>
    <dbReference type="NCBI Taxonomy" id="289476"/>
    <lineage>
        <taxon>Eukaryota</taxon>
        <taxon>Metazoa</taxon>
        <taxon>Ecdysozoa</taxon>
        <taxon>Nematoda</taxon>
        <taxon>Chromadorea</taxon>
        <taxon>Rhabditida</taxon>
        <taxon>Tylenchina</taxon>
        <taxon>Panagrolaimomorpha</taxon>
        <taxon>Strongyloidoidea</taxon>
        <taxon>Steinernematidae</taxon>
        <taxon>Steinernema</taxon>
    </lineage>
</organism>
<evidence type="ECO:0000313" key="14">
    <source>
        <dbReference type="Proteomes" id="UP001175271"/>
    </source>
</evidence>
<dbReference type="InterPro" id="IPR035979">
    <property type="entry name" value="RBD_domain_sf"/>
</dbReference>
<dbReference type="InterPro" id="IPR013083">
    <property type="entry name" value="Znf_RING/FYVE/PHD"/>
</dbReference>
<keyword evidence="6" id="KW-0175">Coiled coil</keyword>
<dbReference type="Pfam" id="PF00076">
    <property type="entry name" value="RRM_1"/>
    <property type="match status" value="1"/>
</dbReference>
<dbReference type="InterPro" id="IPR034261">
    <property type="entry name" value="CNOT4_RRM"/>
</dbReference>
<proteinExistence type="predicted"/>
<comment type="caution">
    <text evidence="13">The sequence shown here is derived from an EMBL/GenBank/DDBJ whole genome shotgun (WGS) entry which is preliminary data.</text>
</comment>
<dbReference type="GO" id="GO:0005634">
    <property type="term" value="C:nucleus"/>
    <property type="evidence" value="ECO:0007669"/>
    <property type="project" value="UniProtKB-SubCell"/>
</dbReference>
<dbReference type="Gene3D" id="3.30.70.330">
    <property type="match status" value="1"/>
</dbReference>
<evidence type="ECO:0000256" key="1">
    <source>
        <dbReference type="ARBA" id="ARBA00004123"/>
    </source>
</evidence>
<evidence type="ECO:0000256" key="8">
    <source>
        <dbReference type="PROSITE-ProRule" id="PRU00175"/>
    </source>
</evidence>
<dbReference type="InterPro" id="IPR000504">
    <property type="entry name" value="RRM_dom"/>
</dbReference>
<dbReference type="InterPro" id="IPR012677">
    <property type="entry name" value="Nucleotide-bd_a/b_plait_sf"/>
</dbReference>
<feature type="compositionally biased region" description="Basic and acidic residues" evidence="10">
    <location>
        <begin position="650"/>
        <end position="661"/>
    </location>
</feature>
<evidence type="ECO:0008006" key="15">
    <source>
        <dbReference type="Google" id="ProtNLM"/>
    </source>
</evidence>
<evidence type="ECO:0000256" key="3">
    <source>
        <dbReference type="ARBA" id="ARBA00022771"/>
    </source>
</evidence>
<keyword evidence="7" id="KW-0539">Nucleus</keyword>
<dbReference type="InterPro" id="IPR039780">
    <property type="entry name" value="Mot2"/>
</dbReference>
<dbReference type="InterPro" id="IPR001841">
    <property type="entry name" value="Znf_RING"/>
</dbReference>
<feature type="region of interest" description="Disordered" evidence="10">
    <location>
        <begin position="67"/>
        <end position="88"/>
    </location>
</feature>
<dbReference type="FunFam" id="3.30.40.10:FF:000006">
    <property type="entry name" value="CCR4-NOT transcription complex subunit 4"/>
    <property type="match status" value="1"/>
</dbReference>
<keyword evidence="5 9" id="KW-0694">RNA-binding</keyword>
<dbReference type="GO" id="GO:0004842">
    <property type="term" value="F:ubiquitin-protein transferase activity"/>
    <property type="evidence" value="ECO:0007669"/>
    <property type="project" value="InterPro"/>
</dbReference>
<dbReference type="Pfam" id="PF14570">
    <property type="entry name" value="zf-RING_4"/>
    <property type="match status" value="1"/>
</dbReference>
<evidence type="ECO:0000313" key="13">
    <source>
        <dbReference type="EMBL" id="KAK0403323.1"/>
    </source>
</evidence>
<feature type="domain" description="RING-type" evidence="11">
    <location>
        <begin position="11"/>
        <end position="54"/>
    </location>
</feature>
<evidence type="ECO:0000256" key="2">
    <source>
        <dbReference type="ARBA" id="ARBA00022723"/>
    </source>
</evidence>
<evidence type="ECO:0000256" key="10">
    <source>
        <dbReference type="SAM" id="MobiDB-lite"/>
    </source>
</evidence>
<protein>
    <recommendedName>
        <fullName evidence="15">RING-type domain-containing protein</fullName>
    </recommendedName>
</protein>
<evidence type="ECO:0000256" key="6">
    <source>
        <dbReference type="ARBA" id="ARBA00023054"/>
    </source>
</evidence>
<comment type="subcellular location">
    <subcellularLocation>
        <location evidence="1">Nucleus</location>
    </subcellularLocation>
</comment>
<accession>A0AA39LN42</accession>
<dbReference type="PANTHER" id="PTHR12603:SF0">
    <property type="entry name" value="CCR4-NOT TRANSCRIPTION COMPLEX SUBUNIT 4"/>
    <property type="match status" value="1"/>
</dbReference>
<feature type="domain" description="RRM" evidence="12">
    <location>
        <begin position="102"/>
        <end position="185"/>
    </location>
</feature>
<feature type="region of interest" description="Disordered" evidence="10">
    <location>
        <begin position="635"/>
        <end position="661"/>
    </location>
</feature>
<dbReference type="CDD" id="cd12438">
    <property type="entry name" value="RRM_CNOT4"/>
    <property type="match status" value="1"/>
</dbReference>
<dbReference type="InterPro" id="IPR039515">
    <property type="entry name" value="NOT4_mRING-HC-C4C4"/>
</dbReference>